<feature type="region of interest" description="Disordered" evidence="1">
    <location>
        <begin position="30"/>
        <end position="132"/>
    </location>
</feature>
<proteinExistence type="predicted"/>
<evidence type="ECO:0000256" key="1">
    <source>
        <dbReference type="SAM" id="MobiDB-lite"/>
    </source>
</evidence>
<keyword evidence="4" id="KW-1185">Reference proteome</keyword>
<sequence length="175" mass="18595">MKAIKILLMLLMITAFGTSELFGQTIDGTAQTTKPKRKYTKKSEVAASVATHSATQSSPATSDAKPKRTYAKKPAATVTSQVASTAVNTDGAKPKRTYSKNSIAPTEATPALNQNAQTPTASAHQPTYRRPAQTPTAKIAYTPGNGGTYNGHQVFVGPKGGKYYINKNGNKTYIK</sequence>
<evidence type="ECO:0000313" key="4">
    <source>
        <dbReference type="Proteomes" id="UP000035900"/>
    </source>
</evidence>
<dbReference type="STRING" id="1304281.ACM44_10175"/>
<feature type="compositionally biased region" description="Polar residues" evidence="1">
    <location>
        <begin position="111"/>
        <end position="125"/>
    </location>
</feature>
<feature type="compositionally biased region" description="Low complexity" evidence="1">
    <location>
        <begin position="75"/>
        <end position="89"/>
    </location>
</feature>
<comment type="caution">
    <text evidence="3">The sequence shown here is derived from an EMBL/GenBank/DDBJ whole genome shotgun (WGS) entry which is preliminary data.</text>
</comment>
<dbReference type="OrthoDB" id="714380at2"/>
<dbReference type="RefSeq" id="WP_048499915.1">
    <property type="nucleotide sequence ID" value="NZ_LFNG01000012.1"/>
</dbReference>
<dbReference type="EMBL" id="LFNG01000012">
    <property type="protein sequence ID" value="KMQ70963.1"/>
    <property type="molecule type" value="Genomic_DNA"/>
</dbReference>
<evidence type="ECO:0000256" key="2">
    <source>
        <dbReference type="SAM" id="SignalP"/>
    </source>
</evidence>
<evidence type="ECO:0000313" key="3">
    <source>
        <dbReference type="EMBL" id="KMQ70963.1"/>
    </source>
</evidence>
<accession>A0A0J7IXG9</accession>
<protein>
    <recommendedName>
        <fullName evidence="5">PBCV-specific basic adaptor domain-containing protein</fullName>
    </recommendedName>
</protein>
<dbReference type="PATRIC" id="fig|1304281.5.peg.2190"/>
<feature type="chain" id="PRO_5005289308" description="PBCV-specific basic adaptor domain-containing protein" evidence="2">
    <location>
        <begin position="18"/>
        <end position="175"/>
    </location>
</feature>
<dbReference type="Proteomes" id="UP000035900">
    <property type="component" value="Unassembled WGS sequence"/>
</dbReference>
<feature type="compositionally biased region" description="Polar residues" evidence="1">
    <location>
        <begin position="50"/>
        <end position="61"/>
    </location>
</feature>
<feature type="signal peptide" evidence="2">
    <location>
        <begin position="1"/>
        <end position="17"/>
    </location>
</feature>
<reference evidence="3 4" key="1">
    <citation type="journal article" date="2004" name="Int. J. Syst. Evol. Microbiol.">
        <title>Kaistella koreensis gen. nov., sp. nov., a novel member of the Chryseobacterium-Bergeyella-Riemerella branch.</title>
        <authorList>
            <person name="Kim M.K."/>
            <person name="Im W.T."/>
            <person name="Shin Y.K."/>
            <person name="Lim J.H."/>
            <person name="Kim S.H."/>
            <person name="Lee B.C."/>
            <person name="Park M.Y."/>
            <person name="Lee K.Y."/>
            <person name="Lee S.T."/>
        </authorList>
    </citation>
    <scope>NUCLEOTIDE SEQUENCE [LARGE SCALE GENOMIC DNA]</scope>
    <source>
        <strain evidence="3 4">CCUG 49689</strain>
    </source>
</reference>
<evidence type="ECO:0008006" key="5">
    <source>
        <dbReference type="Google" id="ProtNLM"/>
    </source>
</evidence>
<dbReference type="AlphaFoldDB" id="A0A0J7IXG9"/>
<keyword evidence="2" id="KW-0732">Signal</keyword>
<name>A0A0J7IXG9_9FLAO</name>
<gene>
    <name evidence="3" type="ORF">ACM44_10175</name>
</gene>
<organism evidence="3 4">
    <name type="scientific">Chryseobacterium koreense CCUG 49689</name>
    <dbReference type="NCBI Taxonomy" id="1304281"/>
    <lineage>
        <taxon>Bacteria</taxon>
        <taxon>Pseudomonadati</taxon>
        <taxon>Bacteroidota</taxon>
        <taxon>Flavobacteriia</taxon>
        <taxon>Flavobacteriales</taxon>
        <taxon>Weeksellaceae</taxon>
        <taxon>Chryseobacterium group</taxon>
        <taxon>Chryseobacterium</taxon>
    </lineage>
</organism>